<organism evidence="1 2">
    <name type="scientific">Chryseobacterium kimseyorum</name>
    <dbReference type="NCBI Taxonomy" id="2984028"/>
    <lineage>
        <taxon>Bacteria</taxon>
        <taxon>Pseudomonadati</taxon>
        <taxon>Bacteroidota</taxon>
        <taxon>Flavobacteriia</taxon>
        <taxon>Flavobacteriales</taxon>
        <taxon>Weeksellaceae</taxon>
        <taxon>Chryseobacterium group</taxon>
        <taxon>Chryseobacterium</taxon>
    </lineage>
</organism>
<keyword evidence="2" id="KW-1185">Reference proteome</keyword>
<reference evidence="1" key="1">
    <citation type="submission" date="2022-10" db="EMBL/GenBank/DDBJ databases">
        <title>Chryseobacterium babae sp. nov. isolated from the gut of the beetle Oryctes rhinoceros, and Chryseobacterium kimseyorum sp. nov., isolated from a stick insect rearing cage.</title>
        <authorList>
            <person name="Shelomi M."/>
            <person name="Han C.-J."/>
            <person name="Chen W.-M."/>
            <person name="Chen H.-K."/>
            <person name="Liaw S.-J."/>
            <person name="Muhle E."/>
            <person name="Clermont D."/>
        </authorList>
    </citation>
    <scope>NUCLEOTIDE SEQUENCE</scope>
    <source>
        <strain evidence="1">09-1422</strain>
    </source>
</reference>
<evidence type="ECO:0000313" key="2">
    <source>
        <dbReference type="Proteomes" id="UP001163731"/>
    </source>
</evidence>
<evidence type="ECO:0000313" key="1">
    <source>
        <dbReference type="EMBL" id="MCW3168943.1"/>
    </source>
</evidence>
<comment type="caution">
    <text evidence="1">The sequence shown here is derived from an EMBL/GenBank/DDBJ whole genome shotgun (WGS) entry which is preliminary data.</text>
</comment>
<dbReference type="Proteomes" id="UP001163731">
    <property type="component" value="Unassembled WGS sequence"/>
</dbReference>
<name>A0ABT3HYR8_9FLAO</name>
<accession>A0ABT3HYR8</accession>
<sequence>MGKNITKRNIYNADILIVIEKKYGFTIDYIRKSLRGDRNGVMPDEIKKEYNTLENAAKNAIEKKSNLLK</sequence>
<proteinExistence type="predicted"/>
<dbReference type="RefSeq" id="WP_264750125.1">
    <property type="nucleotide sequence ID" value="NZ_JAPDHW010000006.1"/>
</dbReference>
<protein>
    <submittedName>
        <fullName evidence="1">Uncharacterized protein</fullName>
    </submittedName>
</protein>
<gene>
    <name evidence="1" type="ORF">OMO38_10455</name>
</gene>
<dbReference type="EMBL" id="JAPDHW010000006">
    <property type="protein sequence ID" value="MCW3168943.1"/>
    <property type="molecule type" value="Genomic_DNA"/>
</dbReference>